<accession>G0WCZ4</accession>
<evidence type="ECO:0000313" key="5">
    <source>
        <dbReference type="EMBL" id="CCD25655.1"/>
    </source>
</evidence>
<organism evidence="5 6">
    <name type="scientific">Naumovozyma dairenensis (strain ATCC 10597 / BCRC 20456 / CBS 421 / NBRC 0211 / NRRL Y-12639)</name>
    <name type="common">Saccharomyces dairenensis</name>
    <dbReference type="NCBI Taxonomy" id="1071378"/>
    <lineage>
        <taxon>Eukaryota</taxon>
        <taxon>Fungi</taxon>
        <taxon>Dikarya</taxon>
        <taxon>Ascomycota</taxon>
        <taxon>Saccharomycotina</taxon>
        <taxon>Saccharomycetes</taxon>
        <taxon>Saccharomycetales</taxon>
        <taxon>Saccharomycetaceae</taxon>
        <taxon>Naumovozyma</taxon>
    </lineage>
</organism>
<dbReference type="GeneID" id="11496993"/>
<proteinExistence type="inferred from homology"/>
<sequence length="433" mass="49663">MPLNIIGTALFEGTDKIPYYEPIKRALPYVLGASAIKYWSRGPSNTWERKLHGKVYIVTGATSQGMGTSVVLQMAQLGAQLIILTREVDEWSTEWCEDLRDKTGNELIFMEQCDLNNLWEVRKFATNWLNNSPPRRLDGVIVMSGDMEPWGLPIVSRPTRRSSEDGLELQMATNFVGVFHLLNLLQPSFKAQPPDRDVRIIVTTCWLQVFGEINVTDPLWQSAKYDRPLKFFSSSKLQLGLCMMELQRRIINDIKTKQKEGVERTGKNVTVSMVQPGTMRSSSLRRVISNGSVLVLIFLYSIILYPLLWLFTKSANRGAQSLLYSLMTPELEEINLKDEKVKYISDCSIVKFSRKEFDNEELQKELFDNTEKKILELEKQMAMKRNALKKETASSASSEFSSSKESKAKTEKQRQNQKQKQKPKQNLNKKKKK</sequence>
<dbReference type="GO" id="GO:0016491">
    <property type="term" value="F:oxidoreductase activity"/>
    <property type="evidence" value="ECO:0007669"/>
    <property type="project" value="UniProtKB-KW"/>
</dbReference>
<dbReference type="Pfam" id="PF00106">
    <property type="entry name" value="adh_short"/>
    <property type="match status" value="1"/>
</dbReference>
<feature type="compositionally biased region" description="Basic and acidic residues" evidence="3">
    <location>
        <begin position="402"/>
        <end position="414"/>
    </location>
</feature>
<reference evidence="5 6" key="1">
    <citation type="journal article" date="2011" name="Proc. Natl. Acad. Sci. U.S.A.">
        <title>Evolutionary erosion of yeast sex chromosomes by mating-type switching accidents.</title>
        <authorList>
            <person name="Gordon J.L."/>
            <person name="Armisen D."/>
            <person name="Proux-Wera E."/>
            <person name="Oheigeartaigh S.S."/>
            <person name="Byrne K.P."/>
            <person name="Wolfe K.H."/>
        </authorList>
    </citation>
    <scope>NUCLEOTIDE SEQUENCE [LARGE SCALE GENOMIC DNA]</scope>
    <source>
        <strain evidence="6">ATCC 10597 / BCRC 20456 / CBS 421 / NBRC 0211 / NRRL Y-12639</strain>
    </source>
</reference>
<protein>
    <recommendedName>
        <fullName evidence="7">Ketoreductase (KR) domain-containing protein</fullName>
    </recommendedName>
</protein>
<evidence type="ECO:0000256" key="3">
    <source>
        <dbReference type="SAM" id="MobiDB-lite"/>
    </source>
</evidence>
<gene>
    <name evidence="5" type="primary">NDAI0F03370</name>
    <name evidence="5" type="ordered locus">NDAI_0F03370</name>
</gene>
<keyword evidence="4" id="KW-0472">Membrane</keyword>
<dbReference type="InterPro" id="IPR002347">
    <property type="entry name" value="SDR_fam"/>
</dbReference>
<dbReference type="PANTHER" id="PTHR24320:SF285">
    <property type="entry name" value="RETINOL DEHYDROGENASE 14"/>
    <property type="match status" value="1"/>
</dbReference>
<dbReference type="OMA" id="NIEDPLW"/>
<keyword evidence="6" id="KW-1185">Reference proteome</keyword>
<feature type="compositionally biased region" description="Basic residues" evidence="3">
    <location>
        <begin position="415"/>
        <end position="433"/>
    </location>
</feature>
<evidence type="ECO:0000256" key="4">
    <source>
        <dbReference type="SAM" id="Phobius"/>
    </source>
</evidence>
<evidence type="ECO:0000256" key="1">
    <source>
        <dbReference type="ARBA" id="ARBA00006484"/>
    </source>
</evidence>
<dbReference type="OrthoDB" id="191979at2759"/>
<evidence type="ECO:0000313" key="6">
    <source>
        <dbReference type="Proteomes" id="UP000000689"/>
    </source>
</evidence>
<feature type="region of interest" description="Disordered" evidence="3">
    <location>
        <begin position="386"/>
        <end position="433"/>
    </location>
</feature>
<dbReference type="SUPFAM" id="SSF51735">
    <property type="entry name" value="NAD(P)-binding Rossmann-fold domains"/>
    <property type="match status" value="1"/>
</dbReference>
<dbReference type="STRING" id="1071378.G0WCZ4"/>
<keyword evidence="2" id="KW-0560">Oxidoreductase</keyword>
<dbReference type="CDD" id="cd05327">
    <property type="entry name" value="retinol-DH_like_SDR_c_like"/>
    <property type="match status" value="1"/>
</dbReference>
<evidence type="ECO:0000256" key="2">
    <source>
        <dbReference type="ARBA" id="ARBA00023002"/>
    </source>
</evidence>
<comment type="similarity">
    <text evidence="1">Belongs to the short-chain dehydrogenases/reductases (SDR) family.</text>
</comment>
<keyword evidence="4" id="KW-1133">Transmembrane helix</keyword>
<dbReference type="eggNOG" id="KOG1208">
    <property type="taxonomic scope" value="Eukaryota"/>
</dbReference>
<dbReference type="KEGG" id="ndi:NDAI_0F03370"/>
<dbReference type="EMBL" id="HE580272">
    <property type="protein sequence ID" value="CCD25655.1"/>
    <property type="molecule type" value="Genomic_DNA"/>
</dbReference>
<keyword evidence="4" id="KW-0812">Transmembrane</keyword>
<dbReference type="Proteomes" id="UP000000689">
    <property type="component" value="Chromosome 6"/>
</dbReference>
<feature type="transmembrane region" description="Helical" evidence="4">
    <location>
        <begin position="291"/>
        <end position="311"/>
    </location>
</feature>
<dbReference type="InterPro" id="IPR036291">
    <property type="entry name" value="NAD(P)-bd_dom_sf"/>
</dbReference>
<dbReference type="HOGENOM" id="CLU_010194_44_1_1"/>
<dbReference type="PANTHER" id="PTHR24320">
    <property type="entry name" value="RETINOL DEHYDROGENASE"/>
    <property type="match status" value="1"/>
</dbReference>
<dbReference type="AlphaFoldDB" id="G0WCZ4"/>
<evidence type="ECO:0008006" key="7">
    <source>
        <dbReference type="Google" id="ProtNLM"/>
    </source>
</evidence>
<dbReference type="Gene3D" id="3.40.50.720">
    <property type="entry name" value="NAD(P)-binding Rossmann-like Domain"/>
    <property type="match status" value="1"/>
</dbReference>
<dbReference type="RefSeq" id="XP_003670898.1">
    <property type="nucleotide sequence ID" value="XM_003670850.1"/>
</dbReference>
<name>G0WCZ4_NAUDC</name>